<dbReference type="SUPFAM" id="SSF52833">
    <property type="entry name" value="Thioredoxin-like"/>
    <property type="match status" value="1"/>
</dbReference>
<gene>
    <name evidence="2" type="ORF">Q5H94_07230</name>
</gene>
<dbReference type="PANTHER" id="PTHR13887">
    <property type="entry name" value="GLUTATHIONE S-TRANSFERASE KAPPA"/>
    <property type="match status" value="1"/>
</dbReference>
<evidence type="ECO:0000259" key="1">
    <source>
        <dbReference type="Pfam" id="PF01323"/>
    </source>
</evidence>
<dbReference type="PANTHER" id="PTHR13887:SF41">
    <property type="entry name" value="THIOREDOXIN SUPERFAMILY PROTEIN"/>
    <property type="match status" value="1"/>
</dbReference>
<keyword evidence="3" id="KW-1185">Reference proteome</keyword>
<dbReference type="InterPro" id="IPR036249">
    <property type="entry name" value="Thioredoxin-like_sf"/>
</dbReference>
<proteinExistence type="predicted"/>
<dbReference type="EMBL" id="JAUQSZ010000004">
    <property type="protein sequence ID" value="MDO7842112.1"/>
    <property type="molecule type" value="Genomic_DNA"/>
</dbReference>
<evidence type="ECO:0000313" key="3">
    <source>
        <dbReference type="Proteomes" id="UP001176468"/>
    </source>
</evidence>
<dbReference type="RefSeq" id="WP_304560581.1">
    <property type="nucleotide sequence ID" value="NZ_JAUQSZ010000004.1"/>
</dbReference>
<sequence>MAVPLKIDFVSDVVCPWCVIGLRGLEIALEEVGDLVAADIAFHPFELNPDMPPEGENTAEHIARKYGANPEQSARNRDALRERATAVGFTMNRGGDGRIYNSFDAHRLLHWAGLEGRQAALKHALFTAYFTDGRNIADHDVLVAAAEAAGLDAEAARGVLTRGDYAEDVRGEERTWRQEGITAVPTIVINDRYVISGGHEPAAFERALRSIASDLAPA</sequence>
<protein>
    <submittedName>
        <fullName evidence="2">DsbA family oxidoreductase</fullName>
    </submittedName>
</protein>
<dbReference type="Pfam" id="PF01323">
    <property type="entry name" value="DSBA"/>
    <property type="match status" value="1"/>
</dbReference>
<dbReference type="InterPro" id="IPR001853">
    <property type="entry name" value="DSBA-like_thioredoxin_dom"/>
</dbReference>
<reference evidence="2" key="1">
    <citation type="submission" date="2023-07" db="EMBL/GenBank/DDBJ databases">
        <authorList>
            <person name="Kim M.K."/>
        </authorList>
    </citation>
    <scope>NUCLEOTIDE SEQUENCE</scope>
    <source>
        <strain evidence="2">CA1-15</strain>
    </source>
</reference>
<organism evidence="2 3">
    <name type="scientific">Sphingomonas immobilis</name>
    <dbReference type="NCBI Taxonomy" id="3063997"/>
    <lineage>
        <taxon>Bacteria</taxon>
        <taxon>Pseudomonadati</taxon>
        <taxon>Pseudomonadota</taxon>
        <taxon>Alphaproteobacteria</taxon>
        <taxon>Sphingomonadales</taxon>
        <taxon>Sphingomonadaceae</taxon>
        <taxon>Sphingomonas</taxon>
    </lineage>
</organism>
<comment type="caution">
    <text evidence="2">The sequence shown here is derived from an EMBL/GenBank/DDBJ whole genome shotgun (WGS) entry which is preliminary data.</text>
</comment>
<dbReference type="Proteomes" id="UP001176468">
    <property type="component" value="Unassembled WGS sequence"/>
</dbReference>
<feature type="domain" description="DSBA-like thioredoxin" evidence="1">
    <location>
        <begin position="7"/>
        <end position="208"/>
    </location>
</feature>
<accession>A0ABT8ZWZ9</accession>
<evidence type="ECO:0000313" key="2">
    <source>
        <dbReference type="EMBL" id="MDO7842112.1"/>
    </source>
</evidence>
<name>A0ABT8ZWZ9_9SPHN</name>
<dbReference type="Gene3D" id="3.40.30.10">
    <property type="entry name" value="Glutaredoxin"/>
    <property type="match status" value="1"/>
</dbReference>
<dbReference type="CDD" id="cd03024">
    <property type="entry name" value="DsbA_FrnE"/>
    <property type="match status" value="1"/>
</dbReference>